<feature type="non-terminal residue" evidence="4">
    <location>
        <position position="1"/>
    </location>
</feature>
<reference evidence="5" key="1">
    <citation type="submission" date="2021-01" db="EMBL/GenBank/DDBJ databases">
        <title>Caligus Genome Assembly.</title>
        <authorList>
            <person name="Gallardo-Escarate C."/>
        </authorList>
    </citation>
    <scope>NUCLEOTIDE SEQUENCE [LARGE SCALE GENOMIC DNA]</scope>
</reference>
<evidence type="ECO:0000256" key="2">
    <source>
        <dbReference type="SAM" id="MobiDB-lite"/>
    </source>
</evidence>
<dbReference type="SUPFAM" id="SSF50494">
    <property type="entry name" value="Trypsin-like serine proteases"/>
    <property type="match status" value="1"/>
</dbReference>
<dbReference type="GO" id="GO:0004252">
    <property type="term" value="F:serine-type endopeptidase activity"/>
    <property type="evidence" value="ECO:0007669"/>
    <property type="project" value="InterPro"/>
</dbReference>
<dbReference type="EMBL" id="CP045890">
    <property type="protein sequence ID" value="QQP55877.1"/>
    <property type="molecule type" value="Genomic_DNA"/>
</dbReference>
<dbReference type="PANTHER" id="PTHR24252:SF7">
    <property type="entry name" value="HYALIN"/>
    <property type="match status" value="1"/>
</dbReference>
<dbReference type="AlphaFoldDB" id="A0A7T8KH66"/>
<keyword evidence="5" id="KW-1185">Reference proteome</keyword>
<feature type="domain" description="Peptidase S1" evidence="3">
    <location>
        <begin position="75"/>
        <end position="190"/>
    </location>
</feature>
<dbReference type="OrthoDB" id="425190at2759"/>
<protein>
    <recommendedName>
        <fullName evidence="3">Peptidase S1 domain-containing protein</fullName>
    </recommendedName>
</protein>
<feature type="region of interest" description="Disordered" evidence="2">
    <location>
        <begin position="38"/>
        <end position="58"/>
    </location>
</feature>
<gene>
    <name evidence="4" type="ORF">FKW44_000346</name>
</gene>
<keyword evidence="1" id="KW-1015">Disulfide bond</keyword>
<organism evidence="4 5">
    <name type="scientific">Caligus rogercresseyi</name>
    <name type="common">Sea louse</name>
    <dbReference type="NCBI Taxonomy" id="217165"/>
    <lineage>
        <taxon>Eukaryota</taxon>
        <taxon>Metazoa</taxon>
        <taxon>Ecdysozoa</taxon>
        <taxon>Arthropoda</taxon>
        <taxon>Crustacea</taxon>
        <taxon>Multicrustacea</taxon>
        <taxon>Hexanauplia</taxon>
        <taxon>Copepoda</taxon>
        <taxon>Siphonostomatoida</taxon>
        <taxon>Caligidae</taxon>
        <taxon>Caligus</taxon>
    </lineage>
</organism>
<dbReference type="Pfam" id="PF00089">
    <property type="entry name" value="Trypsin"/>
    <property type="match status" value="1"/>
</dbReference>
<dbReference type="InterPro" id="IPR009003">
    <property type="entry name" value="Peptidase_S1_PA"/>
</dbReference>
<dbReference type="InterPro" id="IPR001254">
    <property type="entry name" value="Trypsin_dom"/>
</dbReference>
<sequence length="190" mass="20241">CRNTQRVINYLRRAIQAPCGFDRLDYTLCCRDSNSVPTPATTTTTTTTTTRSTTTPSSGNGALQICGISGFKTRVTGGQVATPGVWPWAVILGQRSSDGIEVISHCFRGQKAINLVRLGEHDISTSTDGATPQDIPVARILTHSGYNGVDLKNDIAVVTLSSPAVFSTRVRPACLPGPNDRLPSNEAVIL</sequence>
<evidence type="ECO:0000259" key="3">
    <source>
        <dbReference type="PROSITE" id="PS50240"/>
    </source>
</evidence>
<evidence type="ECO:0000313" key="4">
    <source>
        <dbReference type="EMBL" id="QQP55877.1"/>
    </source>
</evidence>
<dbReference type="Gene3D" id="2.40.10.10">
    <property type="entry name" value="Trypsin-like serine proteases"/>
    <property type="match status" value="1"/>
</dbReference>
<dbReference type="Proteomes" id="UP000595437">
    <property type="component" value="Chromosome 1"/>
</dbReference>
<evidence type="ECO:0000313" key="5">
    <source>
        <dbReference type="Proteomes" id="UP000595437"/>
    </source>
</evidence>
<name>A0A7T8KH66_CALRO</name>
<dbReference type="PANTHER" id="PTHR24252">
    <property type="entry name" value="ACROSIN-RELATED"/>
    <property type="match status" value="1"/>
</dbReference>
<dbReference type="PROSITE" id="PS50240">
    <property type="entry name" value="TRYPSIN_DOM"/>
    <property type="match status" value="1"/>
</dbReference>
<accession>A0A7T8KH66</accession>
<dbReference type="GO" id="GO:0006508">
    <property type="term" value="P:proteolysis"/>
    <property type="evidence" value="ECO:0007669"/>
    <property type="project" value="InterPro"/>
</dbReference>
<feature type="non-terminal residue" evidence="4">
    <location>
        <position position="190"/>
    </location>
</feature>
<proteinExistence type="predicted"/>
<dbReference type="InterPro" id="IPR043504">
    <property type="entry name" value="Peptidase_S1_PA_chymotrypsin"/>
</dbReference>
<evidence type="ECO:0000256" key="1">
    <source>
        <dbReference type="ARBA" id="ARBA00023157"/>
    </source>
</evidence>